<protein>
    <submittedName>
        <fullName evidence="2">Uncharacterized protein</fullName>
    </submittedName>
</protein>
<evidence type="ECO:0000313" key="2">
    <source>
        <dbReference type="EMBL" id="MDO7847439.1"/>
    </source>
</evidence>
<feature type="compositionally biased region" description="Low complexity" evidence="1">
    <location>
        <begin position="10"/>
        <end position="50"/>
    </location>
</feature>
<comment type="caution">
    <text evidence="2">The sequence shown here is derived from an EMBL/GenBank/DDBJ whole genome shotgun (WGS) entry which is preliminary data.</text>
</comment>
<dbReference type="EMBL" id="JAUQSX010000006">
    <property type="protein sequence ID" value="MDO7847439.1"/>
    <property type="molecule type" value="Genomic_DNA"/>
</dbReference>
<proteinExistence type="predicted"/>
<name>A0ABT9AC65_9BACT</name>
<gene>
    <name evidence="2" type="ORF">Q5H92_13800</name>
</gene>
<dbReference type="RefSeq" id="WP_305012115.1">
    <property type="nucleotide sequence ID" value="NZ_JAUQSX010000006.1"/>
</dbReference>
<dbReference type="Proteomes" id="UP001167796">
    <property type="component" value="Unassembled WGS sequence"/>
</dbReference>
<evidence type="ECO:0000256" key="1">
    <source>
        <dbReference type="SAM" id="MobiDB-lite"/>
    </source>
</evidence>
<organism evidence="2 3">
    <name type="scientific">Hymenobacter mellowenesis</name>
    <dbReference type="NCBI Taxonomy" id="3063995"/>
    <lineage>
        <taxon>Bacteria</taxon>
        <taxon>Pseudomonadati</taxon>
        <taxon>Bacteroidota</taxon>
        <taxon>Cytophagia</taxon>
        <taxon>Cytophagales</taxon>
        <taxon>Hymenobacteraceae</taxon>
        <taxon>Hymenobacter</taxon>
    </lineage>
</organism>
<evidence type="ECO:0000313" key="3">
    <source>
        <dbReference type="Proteomes" id="UP001167796"/>
    </source>
</evidence>
<keyword evidence="3" id="KW-1185">Reference proteome</keyword>
<feature type="compositionally biased region" description="Basic and acidic residues" evidence="1">
    <location>
        <begin position="52"/>
        <end position="61"/>
    </location>
</feature>
<feature type="region of interest" description="Disordered" evidence="1">
    <location>
        <begin position="1"/>
        <end position="65"/>
    </location>
</feature>
<sequence length="154" mass="16390">MANAKKNQKAVASEVAAETTTEQAAEVTTEATAESTEQVADAAAETTTEEAATEKAKRERGYSQTAIDKGDLERLNGFKAHIKETRKLNVSNQTILAAALDCLGTTENMEAFLKGLVSTAADKQRAKDLKAFEALRAKLESTEPAAETEATPEA</sequence>
<accession>A0ABT9AC65</accession>
<reference evidence="2" key="1">
    <citation type="submission" date="2023-07" db="EMBL/GenBank/DDBJ databases">
        <authorList>
            <person name="Kim M.K."/>
        </authorList>
    </citation>
    <scope>NUCLEOTIDE SEQUENCE</scope>
    <source>
        <strain evidence="2">M29</strain>
    </source>
</reference>